<dbReference type="RefSeq" id="WP_189024371.1">
    <property type="nucleotide sequence ID" value="NZ_BMKR01000007.1"/>
</dbReference>
<evidence type="ECO:0000256" key="1">
    <source>
        <dbReference type="SAM" id="SignalP"/>
    </source>
</evidence>
<feature type="chain" id="PRO_5037047417" evidence="1">
    <location>
        <begin position="23"/>
        <end position="137"/>
    </location>
</feature>
<proteinExistence type="predicted"/>
<reference evidence="2" key="1">
    <citation type="journal article" date="2014" name="Int. J. Syst. Evol. Microbiol.">
        <title>Complete genome sequence of Corynebacterium casei LMG S-19264T (=DSM 44701T), isolated from a smear-ripened cheese.</title>
        <authorList>
            <consortium name="US DOE Joint Genome Institute (JGI-PGF)"/>
            <person name="Walter F."/>
            <person name="Albersmeier A."/>
            <person name="Kalinowski J."/>
            <person name="Ruckert C."/>
        </authorList>
    </citation>
    <scope>NUCLEOTIDE SEQUENCE</scope>
    <source>
        <strain evidence="2">CGMCC 1.16134</strain>
    </source>
</reference>
<sequence>MVGVLRFALAAALLLSPNTVFLDSASPERSSLSEVSILESQVINTHHTGGAFQNEFTLAPSNGSSLKVWMQNNSNVSVQFQVTRNGSVYFDVPVAARSQEPISFEDQLGIGLTGTYKVYIYSTNGTSLDINVSARQF</sequence>
<feature type="signal peptide" evidence="1">
    <location>
        <begin position="1"/>
        <end position="22"/>
    </location>
</feature>
<keyword evidence="3" id="KW-1185">Reference proteome</keyword>
<reference evidence="2" key="2">
    <citation type="submission" date="2020-09" db="EMBL/GenBank/DDBJ databases">
        <authorList>
            <person name="Sun Q."/>
            <person name="Zhou Y."/>
        </authorList>
    </citation>
    <scope>NUCLEOTIDE SEQUENCE</scope>
    <source>
        <strain evidence="2">CGMCC 1.16134</strain>
    </source>
</reference>
<gene>
    <name evidence="2" type="ORF">GCM10010912_19880</name>
</gene>
<protein>
    <submittedName>
        <fullName evidence="2">Uncharacterized protein</fullName>
    </submittedName>
</protein>
<dbReference type="EMBL" id="BMKR01000007">
    <property type="protein sequence ID" value="GGF74669.1"/>
    <property type="molecule type" value="Genomic_DNA"/>
</dbReference>
<dbReference type="Proteomes" id="UP000637643">
    <property type="component" value="Unassembled WGS sequence"/>
</dbReference>
<name>A0A917FE47_9BACL</name>
<evidence type="ECO:0000313" key="2">
    <source>
        <dbReference type="EMBL" id="GGF74669.1"/>
    </source>
</evidence>
<dbReference type="AlphaFoldDB" id="A0A917FE47"/>
<keyword evidence="1" id="KW-0732">Signal</keyword>
<accession>A0A917FE47</accession>
<evidence type="ECO:0000313" key="3">
    <source>
        <dbReference type="Proteomes" id="UP000637643"/>
    </source>
</evidence>
<comment type="caution">
    <text evidence="2">The sequence shown here is derived from an EMBL/GenBank/DDBJ whole genome shotgun (WGS) entry which is preliminary data.</text>
</comment>
<organism evidence="2 3">
    <name type="scientific">Paenibacillus albidus</name>
    <dbReference type="NCBI Taxonomy" id="2041023"/>
    <lineage>
        <taxon>Bacteria</taxon>
        <taxon>Bacillati</taxon>
        <taxon>Bacillota</taxon>
        <taxon>Bacilli</taxon>
        <taxon>Bacillales</taxon>
        <taxon>Paenibacillaceae</taxon>
        <taxon>Paenibacillus</taxon>
    </lineage>
</organism>